<dbReference type="Pfam" id="PF00440">
    <property type="entry name" value="TetR_N"/>
    <property type="match status" value="1"/>
</dbReference>
<dbReference type="RefSeq" id="WP_093919210.1">
    <property type="nucleotide sequence ID" value="NZ_FONW01000002.1"/>
</dbReference>
<feature type="DNA-binding region" description="H-T-H motif" evidence="4">
    <location>
        <begin position="25"/>
        <end position="44"/>
    </location>
</feature>
<evidence type="ECO:0000256" key="2">
    <source>
        <dbReference type="ARBA" id="ARBA00023125"/>
    </source>
</evidence>
<evidence type="ECO:0000256" key="4">
    <source>
        <dbReference type="PROSITE-ProRule" id="PRU00335"/>
    </source>
</evidence>
<dbReference type="InterPro" id="IPR009057">
    <property type="entry name" value="Homeodomain-like_sf"/>
</dbReference>
<dbReference type="STRING" id="655355.SAMN05216283_102565"/>
<dbReference type="EMBL" id="FONW01000002">
    <property type="protein sequence ID" value="SFF07345.1"/>
    <property type="molecule type" value="Genomic_DNA"/>
</dbReference>
<dbReference type="Gene3D" id="1.10.357.10">
    <property type="entry name" value="Tetracycline Repressor, domain 2"/>
    <property type="match status" value="1"/>
</dbReference>
<keyword evidence="7" id="KW-1185">Reference proteome</keyword>
<protein>
    <submittedName>
        <fullName evidence="6">Transcriptional regulator, TetR family</fullName>
    </submittedName>
</protein>
<sequence length="174" mass="20047">MNTPKDRIINTASGLFHQQGYNSTGINQIIKEAKVAKASFYQHFKSKDDLCVEFLNARHNYWCDELTKYVSKKLTTKEKVSAAFDFIIHMNAKENFRGCSFLNILSEISADQNNILAVIQAHKNSLRSFFKEEIEDELLAAHVYLLFESSIIESQLFKSNEFVEKSKEIINNLL</sequence>
<dbReference type="PROSITE" id="PS50977">
    <property type="entry name" value="HTH_TETR_2"/>
    <property type="match status" value="1"/>
</dbReference>
<dbReference type="GO" id="GO:0003677">
    <property type="term" value="F:DNA binding"/>
    <property type="evidence" value="ECO:0007669"/>
    <property type="project" value="UniProtKB-UniRule"/>
</dbReference>
<keyword evidence="3" id="KW-0804">Transcription</keyword>
<dbReference type="Proteomes" id="UP000198964">
    <property type="component" value="Unassembled WGS sequence"/>
</dbReference>
<dbReference type="PRINTS" id="PR00455">
    <property type="entry name" value="HTHTETR"/>
</dbReference>
<evidence type="ECO:0000259" key="5">
    <source>
        <dbReference type="PROSITE" id="PS50977"/>
    </source>
</evidence>
<dbReference type="SUPFAM" id="SSF48498">
    <property type="entry name" value="Tetracyclin repressor-like, C-terminal domain"/>
    <property type="match status" value="1"/>
</dbReference>
<proteinExistence type="predicted"/>
<dbReference type="InterPro" id="IPR036271">
    <property type="entry name" value="Tet_transcr_reg_TetR-rel_C_sf"/>
</dbReference>
<dbReference type="InterPro" id="IPR001647">
    <property type="entry name" value="HTH_TetR"/>
</dbReference>
<organism evidence="6 7">
    <name type="scientific">Sunxiuqinia elliptica</name>
    <dbReference type="NCBI Taxonomy" id="655355"/>
    <lineage>
        <taxon>Bacteria</taxon>
        <taxon>Pseudomonadati</taxon>
        <taxon>Bacteroidota</taxon>
        <taxon>Bacteroidia</taxon>
        <taxon>Marinilabiliales</taxon>
        <taxon>Prolixibacteraceae</taxon>
        <taxon>Sunxiuqinia</taxon>
    </lineage>
</organism>
<keyword evidence="1" id="KW-0805">Transcription regulation</keyword>
<evidence type="ECO:0000313" key="7">
    <source>
        <dbReference type="Proteomes" id="UP000198964"/>
    </source>
</evidence>
<gene>
    <name evidence="6" type="ORF">SAMN05216283_102565</name>
</gene>
<feature type="domain" description="HTH tetR-type" evidence="5">
    <location>
        <begin position="2"/>
        <end position="62"/>
    </location>
</feature>
<keyword evidence="2 4" id="KW-0238">DNA-binding</keyword>
<evidence type="ECO:0000256" key="1">
    <source>
        <dbReference type="ARBA" id="ARBA00023015"/>
    </source>
</evidence>
<dbReference type="PANTHER" id="PTHR47506:SF1">
    <property type="entry name" value="HTH-TYPE TRANSCRIPTIONAL REGULATOR YJDC"/>
    <property type="match status" value="1"/>
</dbReference>
<evidence type="ECO:0000313" key="6">
    <source>
        <dbReference type="EMBL" id="SFF07345.1"/>
    </source>
</evidence>
<evidence type="ECO:0000256" key="3">
    <source>
        <dbReference type="ARBA" id="ARBA00023163"/>
    </source>
</evidence>
<dbReference type="PANTHER" id="PTHR47506">
    <property type="entry name" value="TRANSCRIPTIONAL REGULATORY PROTEIN"/>
    <property type="match status" value="1"/>
</dbReference>
<accession>A0A1I2FPV2</accession>
<name>A0A1I2FPV2_9BACT</name>
<dbReference type="AlphaFoldDB" id="A0A1I2FPV2"/>
<dbReference type="SUPFAM" id="SSF46689">
    <property type="entry name" value="Homeodomain-like"/>
    <property type="match status" value="1"/>
</dbReference>
<reference evidence="6 7" key="1">
    <citation type="submission" date="2016-10" db="EMBL/GenBank/DDBJ databases">
        <authorList>
            <person name="de Groot N.N."/>
        </authorList>
    </citation>
    <scope>NUCLEOTIDE SEQUENCE [LARGE SCALE GENOMIC DNA]</scope>
    <source>
        <strain evidence="6 7">CGMCC 1.9156</strain>
    </source>
</reference>